<dbReference type="PANTHER" id="PTHR33507:SF3">
    <property type="entry name" value="INNER MEMBRANE PROTEIN YBBJ"/>
    <property type="match status" value="1"/>
</dbReference>
<keyword evidence="8" id="KW-1185">Reference proteome</keyword>
<evidence type="ECO:0000256" key="2">
    <source>
        <dbReference type="ARBA" id="ARBA00022692"/>
    </source>
</evidence>
<dbReference type="Proteomes" id="UP001158045">
    <property type="component" value="Unassembled WGS sequence"/>
</dbReference>
<feature type="domain" description="NfeD-like C-terminal" evidence="6">
    <location>
        <begin position="84"/>
        <end position="143"/>
    </location>
</feature>
<organism evidence="7 8">
    <name type="scientific">Fusibacter bizertensis</name>
    <dbReference type="NCBI Taxonomy" id="1488331"/>
    <lineage>
        <taxon>Bacteria</taxon>
        <taxon>Bacillati</taxon>
        <taxon>Bacillota</taxon>
        <taxon>Clostridia</taxon>
        <taxon>Eubacteriales</taxon>
        <taxon>Eubacteriales Family XII. Incertae Sedis</taxon>
        <taxon>Fusibacter</taxon>
    </lineage>
</organism>
<dbReference type="InterPro" id="IPR002810">
    <property type="entry name" value="NfeD-like_C"/>
</dbReference>
<feature type="transmembrane region" description="Helical" evidence="5">
    <location>
        <begin position="40"/>
        <end position="66"/>
    </location>
</feature>
<protein>
    <submittedName>
        <fullName evidence="7">NfeD family protein</fullName>
    </submittedName>
</protein>
<dbReference type="EMBL" id="JARYZI010000014">
    <property type="protein sequence ID" value="MDH8679601.1"/>
    <property type="molecule type" value="Genomic_DNA"/>
</dbReference>
<proteinExistence type="predicted"/>
<evidence type="ECO:0000256" key="3">
    <source>
        <dbReference type="ARBA" id="ARBA00022989"/>
    </source>
</evidence>
<dbReference type="InterPro" id="IPR012340">
    <property type="entry name" value="NA-bd_OB-fold"/>
</dbReference>
<keyword evidence="2 5" id="KW-0812">Transmembrane</keyword>
<dbReference type="Gene3D" id="2.40.50.140">
    <property type="entry name" value="Nucleic acid-binding proteins"/>
    <property type="match status" value="1"/>
</dbReference>
<name>A0ABT6NGR9_9FIRM</name>
<evidence type="ECO:0000313" key="7">
    <source>
        <dbReference type="EMBL" id="MDH8679601.1"/>
    </source>
</evidence>
<dbReference type="SUPFAM" id="SSF141322">
    <property type="entry name" value="NfeD domain-like"/>
    <property type="match status" value="1"/>
</dbReference>
<keyword evidence="4 5" id="KW-0472">Membrane</keyword>
<evidence type="ECO:0000256" key="4">
    <source>
        <dbReference type="ARBA" id="ARBA00023136"/>
    </source>
</evidence>
<accession>A0ABT6NGR9</accession>
<evidence type="ECO:0000313" key="8">
    <source>
        <dbReference type="Proteomes" id="UP001158045"/>
    </source>
</evidence>
<comment type="subcellular location">
    <subcellularLocation>
        <location evidence="1">Membrane</location>
        <topology evidence="1">Multi-pass membrane protein</topology>
    </subcellularLocation>
</comment>
<gene>
    <name evidence="7" type="ORF">QE109_15685</name>
</gene>
<evidence type="ECO:0000259" key="6">
    <source>
        <dbReference type="Pfam" id="PF01957"/>
    </source>
</evidence>
<comment type="caution">
    <text evidence="7">The sequence shown here is derived from an EMBL/GenBank/DDBJ whole genome shotgun (WGS) entry which is preliminary data.</text>
</comment>
<dbReference type="PANTHER" id="PTHR33507">
    <property type="entry name" value="INNER MEMBRANE PROTEIN YBBJ"/>
    <property type="match status" value="1"/>
</dbReference>
<evidence type="ECO:0000256" key="1">
    <source>
        <dbReference type="ARBA" id="ARBA00004141"/>
    </source>
</evidence>
<dbReference type="InterPro" id="IPR052165">
    <property type="entry name" value="Membrane_assoc_protease"/>
</dbReference>
<feature type="transmembrane region" description="Helical" evidence="5">
    <location>
        <begin position="7"/>
        <end position="34"/>
    </location>
</feature>
<reference evidence="7 8" key="1">
    <citation type="submission" date="2023-04" db="EMBL/GenBank/DDBJ databases">
        <title>Fusibacter bizertensis strain WBS, isolated from littoral bottom sediments of the Arctic seas - biochemical and genomic analysis.</title>
        <authorList>
            <person name="Brioukhanov A.L."/>
        </authorList>
    </citation>
    <scope>NUCLEOTIDE SEQUENCE [LARGE SCALE GENOMIC DNA]</scope>
    <source>
        <strain evidence="7 8">WBS</strain>
    </source>
</reference>
<dbReference type="Pfam" id="PF01957">
    <property type="entry name" value="NfeD"/>
    <property type="match status" value="1"/>
</dbReference>
<dbReference type="RefSeq" id="WP_281095498.1">
    <property type="nucleotide sequence ID" value="NZ_JARYZI010000014.1"/>
</dbReference>
<evidence type="ECO:0000256" key="5">
    <source>
        <dbReference type="SAM" id="Phobius"/>
    </source>
</evidence>
<keyword evidence="3 5" id="KW-1133">Transmembrane helix</keyword>
<sequence>MNGETLSIIWAVLIVFFTVVEAFTLGLTSIWFAVGSLAALIASALGLGLAIQFIAFIVVAIVLLVYTRPVARKVFKVGQNKTNVDALIGKTGFVTKAILPKEVGQVKLNGQIWTAKGPEHESYDVDEEVEVMAIEGVKLIVKKFEETK</sequence>